<feature type="non-terminal residue" evidence="1">
    <location>
        <position position="69"/>
    </location>
</feature>
<sequence length="69" mass="7640">MAGFEVIDDGNLIFETDNCINTAKKYENIGVDCVIILLGTWVFTPTVVDTLKEVDLPFGIWAEDNPASF</sequence>
<accession>X0Z4T7</accession>
<proteinExistence type="predicted"/>
<evidence type="ECO:0000313" key="1">
    <source>
        <dbReference type="EMBL" id="GAG64405.1"/>
    </source>
</evidence>
<dbReference type="EMBL" id="BART01002582">
    <property type="protein sequence ID" value="GAG64405.1"/>
    <property type="molecule type" value="Genomic_DNA"/>
</dbReference>
<protein>
    <recommendedName>
        <fullName evidence="2">Leucine-binding protein domain-containing protein</fullName>
    </recommendedName>
</protein>
<name>X0Z4T7_9ZZZZ</name>
<reference evidence="1" key="1">
    <citation type="journal article" date="2014" name="Front. Microbiol.">
        <title>High frequency of phylogenetically diverse reductive dehalogenase-homologous genes in deep subseafloor sedimentary metagenomes.</title>
        <authorList>
            <person name="Kawai M."/>
            <person name="Futagami T."/>
            <person name="Toyoda A."/>
            <person name="Takaki Y."/>
            <person name="Nishi S."/>
            <person name="Hori S."/>
            <person name="Arai W."/>
            <person name="Tsubouchi T."/>
            <person name="Morono Y."/>
            <person name="Uchiyama I."/>
            <person name="Ito T."/>
            <person name="Fujiyama A."/>
            <person name="Inagaki F."/>
            <person name="Takami H."/>
        </authorList>
    </citation>
    <scope>NUCLEOTIDE SEQUENCE</scope>
    <source>
        <strain evidence="1">Expedition CK06-06</strain>
    </source>
</reference>
<evidence type="ECO:0008006" key="2">
    <source>
        <dbReference type="Google" id="ProtNLM"/>
    </source>
</evidence>
<gene>
    <name evidence="1" type="ORF">S01H4_07772</name>
</gene>
<comment type="caution">
    <text evidence="1">The sequence shown here is derived from an EMBL/GenBank/DDBJ whole genome shotgun (WGS) entry which is preliminary data.</text>
</comment>
<dbReference type="AlphaFoldDB" id="X0Z4T7"/>
<organism evidence="1">
    <name type="scientific">marine sediment metagenome</name>
    <dbReference type="NCBI Taxonomy" id="412755"/>
    <lineage>
        <taxon>unclassified sequences</taxon>
        <taxon>metagenomes</taxon>
        <taxon>ecological metagenomes</taxon>
    </lineage>
</organism>